<dbReference type="PANTHER" id="PTHR23513">
    <property type="entry name" value="INTEGRAL MEMBRANE EFFLUX PROTEIN-RELATED"/>
    <property type="match status" value="1"/>
</dbReference>
<dbReference type="Pfam" id="PF05977">
    <property type="entry name" value="MFS_3"/>
    <property type="match status" value="1"/>
</dbReference>
<dbReference type="Proteomes" id="UP001319861">
    <property type="component" value="Chromosome"/>
</dbReference>
<sequence length="402" mass="41383">MVRVLGVRNFAFFWTGQLVSGTGTWMQTVAMAWLVLQISHSPGILGTVTMLQFLPMMLFTLPAGVVADRVPKRRLLIAAQSLAALQALVLGVLTLLGTPQIWELAVLAFVLGLSNAFNNPAQQAFLPELVGHDLLPDAVVLNSLQFNGTRMIGFALGGLALAQFSAAAVFFANAASFAASLAALLLMRRADLNRPVGQRPGQHALGEGLAYAYRTPAVVFVLASLAVVGTFGFHWPVAAPLMAQDLLHVGAIGFGALMGAFGAGSLIAGAGLMATGPGGRRRMVAAAGILAVVLIALGISRSYPASLALMTVAGIAGTVYTTTANSSLQAVVPDRLRGRVMSLFVLLMAGTTPVGATLLGWGADAFGISATTIAFGAVTAAGLAVLVLHHRAASRGTQPPAP</sequence>
<feature type="transmembrane region" description="Helical" evidence="7">
    <location>
        <begin position="42"/>
        <end position="63"/>
    </location>
</feature>
<evidence type="ECO:0000256" key="2">
    <source>
        <dbReference type="ARBA" id="ARBA00022448"/>
    </source>
</evidence>
<comment type="subcellular location">
    <subcellularLocation>
        <location evidence="1">Cell membrane</location>
        <topology evidence="1">Multi-pass membrane protein</topology>
    </subcellularLocation>
</comment>
<evidence type="ECO:0000313" key="9">
    <source>
        <dbReference type="EMBL" id="BCT77717.1"/>
    </source>
</evidence>
<feature type="transmembrane region" description="Helical" evidence="7">
    <location>
        <begin position="164"/>
        <end position="187"/>
    </location>
</feature>
<evidence type="ECO:0000256" key="1">
    <source>
        <dbReference type="ARBA" id="ARBA00004651"/>
    </source>
</evidence>
<dbReference type="Gene3D" id="1.20.1250.20">
    <property type="entry name" value="MFS general substrate transporter like domains"/>
    <property type="match status" value="1"/>
</dbReference>
<keyword evidence="5 7" id="KW-1133">Transmembrane helix</keyword>
<dbReference type="CDD" id="cd06173">
    <property type="entry name" value="MFS_MefA_like"/>
    <property type="match status" value="1"/>
</dbReference>
<feature type="transmembrane region" description="Helical" evidence="7">
    <location>
        <begin position="365"/>
        <end position="388"/>
    </location>
</feature>
<feature type="transmembrane region" description="Helical" evidence="7">
    <location>
        <begin position="12"/>
        <end position="36"/>
    </location>
</feature>
<evidence type="ECO:0000256" key="3">
    <source>
        <dbReference type="ARBA" id="ARBA00022475"/>
    </source>
</evidence>
<feature type="transmembrane region" description="Helical" evidence="7">
    <location>
        <begin position="208"/>
        <end position="235"/>
    </location>
</feature>
<feature type="transmembrane region" description="Helical" evidence="7">
    <location>
        <begin position="307"/>
        <end position="328"/>
    </location>
</feature>
<feature type="transmembrane region" description="Helical" evidence="7">
    <location>
        <begin position="284"/>
        <end position="301"/>
    </location>
</feature>
<feature type="domain" description="Major facilitator superfamily (MFS) profile" evidence="8">
    <location>
        <begin position="168"/>
        <end position="402"/>
    </location>
</feature>
<organism evidence="9 10">
    <name type="scientific">Sinomonas cyclohexanicum</name>
    <name type="common">Corynebacterium cyclohexanicum</name>
    <dbReference type="NCBI Taxonomy" id="322009"/>
    <lineage>
        <taxon>Bacteria</taxon>
        <taxon>Bacillati</taxon>
        <taxon>Actinomycetota</taxon>
        <taxon>Actinomycetes</taxon>
        <taxon>Micrococcales</taxon>
        <taxon>Micrococcaceae</taxon>
        <taxon>Sinomonas</taxon>
    </lineage>
</organism>
<dbReference type="InterPro" id="IPR020846">
    <property type="entry name" value="MFS_dom"/>
</dbReference>
<name>A0ABM7PZH9_SINCY</name>
<feature type="transmembrane region" description="Helical" evidence="7">
    <location>
        <begin position="247"/>
        <end position="272"/>
    </location>
</feature>
<evidence type="ECO:0000256" key="4">
    <source>
        <dbReference type="ARBA" id="ARBA00022692"/>
    </source>
</evidence>
<keyword evidence="6 7" id="KW-0472">Membrane</keyword>
<dbReference type="InterPro" id="IPR010290">
    <property type="entry name" value="TM_effector"/>
</dbReference>
<keyword evidence="3" id="KW-1003">Cell membrane</keyword>
<evidence type="ECO:0000256" key="5">
    <source>
        <dbReference type="ARBA" id="ARBA00022989"/>
    </source>
</evidence>
<protein>
    <submittedName>
        <fullName evidence="9">MFS transporter</fullName>
    </submittedName>
</protein>
<reference evidence="9 10" key="1">
    <citation type="journal article" date="2021" name="J. Biosci. Bioeng.">
        <title>Identification and characterization of a chc gene cluster responsible for the aromatization pathway of cyclohexanecarboxylate degradation in Sinomonas cyclohexanicum ATCC 51369.</title>
        <authorList>
            <person name="Yamamoto T."/>
            <person name="Hasegawa Y."/>
            <person name="Lau P.C.K."/>
            <person name="Iwaki H."/>
        </authorList>
    </citation>
    <scope>NUCLEOTIDE SEQUENCE [LARGE SCALE GENOMIC DNA]</scope>
    <source>
        <strain evidence="9 10">ATCC 51369</strain>
    </source>
</reference>
<dbReference type="PANTHER" id="PTHR23513:SF11">
    <property type="entry name" value="STAPHYLOFERRIN A TRANSPORTER"/>
    <property type="match status" value="1"/>
</dbReference>
<evidence type="ECO:0000313" key="10">
    <source>
        <dbReference type="Proteomes" id="UP001319861"/>
    </source>
</evidence>
<feature type="transmembrane region" description="Helical" evidence="7">
    <location>
        <begin position="340"/>
        <end position="359"/>
    </location>
</feature>
<proteinExistence type="predicted"/>
<dbReference type="PROSITE" id="PS50850">
    <property type="entry name" value="MFS"/>
    <property type="match status" value="1"/>
</dbReference>
<keyword evidence="4 7" id="KW-0812">Transmembrane</keyword>
<accession>A0ABM7PZH9</accession>
<gene>
    <name evidence="9" type="ORF">SCMU_35590</name>
</gene>
<keyword evidence="2" id="KW-0813">Transport</keyword>
<evidence type="ECO:0000259" key="8">
    <source>
        <dbReference type="PROSITE" id="PS50850"/>
    </source>
</evidence>
<keyword evidence="10" id="KW-1185">Reference proteome</keyword>
<dbReference type="SUPFAM" id="SSF103473">
    <property type="entry name" value="MFS general substrate transporter"/>
    <property type="match status" value="1"/>
</dbReference>
<dbReference type="InterPro" id="IPR036259">
    <property type="entry name" value="MFS_trans_sf"/>
</dbReference>
<evidence type="ECO:0000256" key="6">
    <source>
        <dbReference type="ARBA" id="ARBA00023136"/>
    </source>
</evidence>
<dbReference type="EMBL" id="AP024525">
    <property type="protein sequence ID" value="BCT77717.1"/>
    <property type="molecule type" value="Genomic_DNA"/>
</dbReference>
<evidence type="ECO:0000256" key="7">
    <source>
        <dbReference type="SAM" id="Phobius"/>
    </source>
</evidence>